<evidence type="ECO:0000313" key="10">
    <source>
        <dbReference type="Proteomes" id="UP000284822"/>
    </source>
</evidence>
<evidence type="ECO:0000256" key="7">
    <source>
        <dbReference type="ARBA" id="ARBA00022777"/>
    </source>
</evidence>
<dbReference type="InterPro" id="IPR036667">
    <property type="entry name" value="PTS_IIB_sorbose-sp_sf"/>
</dbReference>
<dbReference type="RefSeq" id="WP_118910356.1">
    <property type="nucleotide sequence ID" value="NZ_QOCS01000007.1"/>
</dbReference>
<dbReference type="EMBL" id="QOCS01000007">
    <property type="protein sequence ID" value="RHW47866.1"/>
    <property type="molecule type" value="Genomic_DNA"/>
</dbReference>
<organism evidence="9 10">
    <name type="scientific">Bombilactobacillus bombi</name>
    <dbReference type="NCBI Taxonomy" id="1303590"/>
    <lineage>
        <taxon>Bacteria</taxon>
        <taxon>Bacillati</taxon>
        <taxon>Bacillota</taxon>
        <taxon>Bacilli</taxon>
        <taxon>Lactobacillales</taxon>
        <taxon>Lactobacillaceae</taxon>
        <taxon>Bombilactobacillus</taxon>
    </lineage>
</organism>
<evidence type="ECO:0000313" key="9">
    <source>
        <dbReference type="EMBL" id="RHW47866.1"/>
    </source>
</evidence>
<keyword evidence="2" id="KW-0813">Transport</keyword>
<evidence type="ECO:0000256" key="6">
    <source>
        <dbReference type="ARBA" id="ARBA00022683"/>
    </source>
</evidence>
<dbReference type="GO" id="GO:0005737">
    <property type="term" value="C:cytoplasm"/>
    <property type="evidence" value="ECO:0007669"/>
    <property type="project" value="UniProtKB-SubCell"/>
</dbReference>
<comment type="caution">
    <text evidence="9">The sequence shown here is derived from an EMBL/GenBank/DDBJ whole genome shotgun (WGS) entry which is preliminary data.</text>
</comment>
<keyword evidence="6" id="KW-0598">Phosphotransferase system</keyword>
<feature type="domain" description="PTS EIIB type-4" evidence="8">
    <location>
        <begin position="1"/>
        <end position="166"/>
    </location>
</feature>
<evidence type="ECO:0000256" key="4">
    <source>
        <dbReference type="ARBA" id="ARBA00022597"/>
    </source>
</evidence>
<dbReference type="SUPFAM" id="SSF52728">
    <property type="entry name" value="PTS IIb component"/>
    <property type="match status" value="1"/>
</dbReference>
<dbReference type="InterPro" id="IPR004720">
    <property type="entry name" value="PTS_IIB_sorbose-sp"/>
</dbReference>
<accession>A0A417ZB53</accession>
<evidence type="ECO:0000259" key="8">
    <source>
        <dbReference type="PROSITE" id="PS51101"/>
    </source>
</evidence>
<keyword evidence="5" id="KW-0808">Transferase</keyword>
<dbReference type="GO" id="GO:0008982">
    <property type="term" value="F:protein-N(PI)-phosphohistidine-sugar phosphotransferase activity"/>
    <property type="evidence" value="ECO:0007669"/>
    <property type="project" value="InterPro"/>
</dbReference>
<sequence length="166" mass="18648">MIKMLRIDERLIHGQVAVVWSKVLHITHILVANDDVMNNDTQQMSMKMAVPDNIKFLCRNVSDSISLLKKPQAQQLAMFVVVQNFKDAKKIGQELQKQIEVINVGNYGLLPINQHGTQQRKIDSAVQVDEADLSEIKAIAQLSPNFVSQLTPDAKTKNLKKIYGGE</sequence>
<evidence type="ECO:0000256" key="5">
    <source>
        <dbReference type="ARBA" id="ARBA00022679"/>
    </source>
</evidence>
<dbReference type="GO" id="GO:0016301">
    <property type="term" value="F:kinase activity"/>
    <property type="evidence" value="ECO:0007669"/>
    <property type="project" value="UniProtKB-KW"/>
</dbReference>
<dbReference type="Gene3D" id="3.40.35.10">
    <property type="entry name" value="Phosphotransferase system, sorbose subfamily IIB component"/>
    <property type="match status" value="1"/>
</dbReference>
<proteinExistence type="predicted"/>
<dbReference type="PROSITE" id="PS51101">
    <property type="entry name" value="PTS_EIIB_TYPE_4"/>
    <property type="match status" value="1"/>
</dbReference>
<keyword evidence="7" id="KW-0418">Kinase</keyword>
<dbReference type="AlphaFoldDB" id="A0A417ZB53"/>
<keyword evidence="4" id="KW-0762">Sugar transport</keyword>
<comment type="subcellular location">
    <subcellularLocation>
        <location evidence="1">Cytoplasm</location>
    </subcellularLocation>
</comment>
<evidence type="ECO:0000256" key="3">
    <source>
        <dbReference type="ARBA" id="ARBA00022490"/>
    </source>
</evidence>
<evidence type="ECO:0000256" key="2">
    <source>
        <dbReference type="ARBA" id="ARBA00022448"/>
    </source>
</evidence>
<dbReference type="GO" id="GO:0009401">
    <property type="term" value="P:phosphoenolpyruvate-dependent sugar phosphotransferase system"/>
    <property type="evidence" value="ECO:0007669"/>
    <property type="project" value="UniProtKB-KW"/>
</dbReference>
<protein>
    <submittedName>
        <fullName evidence="9">PTS mannose/fructose/sorbose transporter subunit IIB</fullName>
    </submittedName>
</protein>
<evidence type="ECO:0000256" key="1">
    <source>
        <dbReference type="ARBA" id="ARBA00004496"/>
    </source>
</evidence>
<keyword evidence="3" id="KW-0963">Cytoplasm</keyword>
<reference evidence="9 10" key="1">
    <citation type="submission" date="2018-07" db="EMBL/GenBank/DDBJ databases">
        <title>Genome sequences of six Lactobacillus spp. isolated from bumble bee guts.</title>
        <authorList>
            <person name="Motta E.V.S."/>
            <person name="Moran N.A."/>
        </authorList>
    </citation>
    <scope>NUCLEOTIDE SEQUENCE [LARGE SCALE GENOMIC DNA]</scope>
    <source>
        <strain evidence="9 10">LV-8.1</strain>
    </source>
</reference>
<dbReference type="Proteomes" id="UP000284822">
    <property type="component" value="Unassembled WGS sequence"/>
</dbReference>
<name>A0A417ZB53_9LACO</name>
<dbReference type="Pfam" id="PF03830">
    <property type="entry name" value="PTSIIB_sorb"/>
    <property type="match status" value="1"/>
</dbReference>
<gene>
    <name evidence="9" type="ORF">DS832_03675</name>
</gene>